<evidence type="ECO:0000313" key="2">
    <source>
        <dbReference type="Proteomes" id="UP000261580"/>
    </source>
</evidence>
<name>A0A3Q4IBT6_NEOBR</name>
<keyword evidence="2" id="KW-1185">Reference proteome</keyword>
<reference evidence="1" key="2">
    <citation type="submission" date="2025-09" db="UniProtKB">
        <authorList>
            <consortium name="Ensembl"/>
        </authorList>
    </citation>
    <scope>IDENTIFICATION</scope>
</reference>
<dbReference type="Bgee" id="ENSNBRG00000024223">
    <property type="expression patterns" value="Expressed in liver and 1 other cell type or tissue"/>
</dbReference>
<dbReference type="Ensembl" id="ENSNBRT00000032690.1">
    <property type="protein sequence ID" value="ENSNBRP00000031883.1"/>
    <property type="gene ID" value="ENSNBRG00000024223.1"/>
</dbReference>
<evidence type="ECO:0000313" key="1">
    <source>
        <dbReference type="Ensembl" id="ENSNBRP00000031883.1"/>
    </source>
</evidence>
<dbReference type="AlphaFoldDB" id="A0A3Q4IBT6"/>
<accession>A0A3Q4IBT6</accession>
<reference evidence="1" key="1">
    <citation type="submission" date="2025-08" db="UniProtKB">
        <authorList>
            <consortium name="Ensembl"/>
        </authorList>
    </citation>
    <scope>IDENTIFICATION</scope>
</reference>
<organism evidence="1 2">
    <name type="scientific">Neolamprologus brichardi</name>
    <name type="common">Fairy cichlid</name>
    <name type="synonym">Lamprologus brichardi</name>
    <dbReference type="NCBI Taxonomy" id="32507"/>
    <lineage>
        <taxon>Eukaryota</taxon>
        <taxon>Metazoa</taxon>
        <taxon>Chordata</taxon>
        <taxon>Craniata</taxon>
        <taxon>Vertebrata</taxon>
        <taxon>Euteleostomi</taxon>
        <taxon>Actinopterygii</taxon>
        <taxon>Neopterygii</taxon>
        <taxon>Teleostei</taxon>
        <taxon>Neoteleostei</taxon>
        <taxon>Acanthomorphata</taxon>
        <taxon>Ovalentaria</taxon>
        <taxon>Cichlomorphae</taxon>
        <taxon>Cichliformes</taxon>
        <taxon>Cichlidae</taxon>
        <taxon>African cichlids</taxon>
        <taxon>Pseudocrenilabrinae</taxon>
        <taxon>Lamprologini</taxon>
        <taxon>Neolamprologus</taxon>
    </lineage>
</organism>
<sequence>MPGQQHVTQVRHFSTEQPTRLTNTVPESQICFSSNMKVYFSVSPQTGFIWVCCQVFKLQPKKLREPENDN</sequence>
<protein>
    <submittedName>
        <fullName evidence="1">Uncharacterized protein</fullName>
    </submittedName>
</protein>
<dbReference type="Proteomes" id="UP000261580">
    <property type="component" value="Unassembled WGS sequence"/>
</dbReference>
<proteinExistence type="predicted"/>